<evidence type="ECO:0000313" key="3">
    <source>
        <dbReference type="EMBL" id="NGF41124.1"/>
    </source>
</evidence>
<evidence type="ECO:0000256" key="1">
    <source>
        <dbReference type="ARBA" id="ARBA00022676"/>
    </source>
</evidence>
<dbReference type="CDD" id="cd03789">
    <property type="entry name" value="GT9_LPS_heptosyltransferase"/>
    <property type="match status" value="1"/>
</dbReference>
<dbReference type="SUPFAM" id="SSF53756">
    <property type="entry name" value="UDP-Glycosyltransferase/glycogen phosphorylase"/>
    <property type="match status" value="1"/>
</dbReference>
<dbReference type="GO" id="GO:0005829">
    <property type="term" value="C:cytosol"/>
    <property type="evidence" value="ECO:0007669"/>
    <property type="project" value="TreeGrafter"/>
</dbReference>
<protein>
    <submittedName>
        <fullName evidence="3">Glycosyltransferase family 9 protein</fullName>
    </submittedName>
</protein>
<proteinExistence type="predicted"/>
<comment type="caution">
    <text evidence="3">The sequence shown here is derived from an EMBL/GenBank/DDBJ whole genome shotgun (WGS) entry which is preliminary data.</text>
</comment>
<keyword evidence="2 3" id="KW-0808">Transferase</keyword>
<dbReference type="Gene3D" id="3.40.50.2000">
    <property type="entry name" value="Glycogen Phosphorylase B"/>
    <property type="match status" value="2"/>
</dbReference>
<dbReference type="GO" id="GO:0009244">
    <property type="term" value="P:lipopolysaccharide core region biosynthetic process"/>
    <property type="evidence" value="ECO:0007669"/>
    <property type="project" value="TreeGrafter"/>
</dbReference>
<gene>
    <name evidence="3" type="ORF">G5635_01690</name>
</gene>
<dbReference type="PANTHER" id="PTHR30160">
    <property type="entry name" value="TETRAACYLDISACCHARIDE 4'-KINASE-RELATED"/>
    <property type="match status" value="1"/>
</dbReference>
<accession>A0A6G4MIW2</accession>
<dbReference type="AlphaFoldDB" id="A0A6G4MIW2"/>
<evidence type="ECO:0000256" key="2">
    <source>
        <dbReference type="ARBA" id="ARBA00022679"/>
    </source>
</evidence>
<dbReference type="GO" id="GO:0008713">
    <property type="term" value="F:ADP-heptose-lipopolysaccharide heptosyltransferase activity"/>
    <property type="evidence" value="ECO:0007669"/>
    <property type="project" value="TreeGrafter"/>
</dbReference>
<organism evidence="3">
    <name type="scientific">Enterobacter hormaechei</name>
    <dbReference type="NCBI Taxonomy" id="158836"/>
    <lineage>
        <taxon>Bacteria</taxon>
        <taxon>Pseudomonadati</taxon>
        <taxon>Pseudomonadota</taxon>
        <taxon>Gammaproteobacteria</taxon>
        <taxon>Enterobacterales</taxon>
        <taxon>Enterobacteriaceae</taxon>
        <taxon>Enterobacter</taxon>
        <taxon>Enterobacter cloacae complex</taxon>
    </lineage>
</organism>
<dbReference type="InterPro" id="IPR002201">
    <property type="entry name" value="Glyco_trans_9"/>
</dbReference>
<dbReference type="InterPro" id="IPR051199">
    <property type="entry name" value="LPS_LOS_Heptosyltrfase"/>
</dbReference>
<dbReference type="EMBL" id="JAAJRM010000001">
    <property type="protein sequence ID" value="NGF41124.1"/>
    <property type="molecule type" value="Genomic_DNA"/>
</dbReference>
<reference evidence="3" key="1">
    <citation type="submission" date="2020-02" db="EMBL/GenBank/DDBJ databases">
        <title>WGS of Carbapenem-Resistant Enterobacteriaceae.</title>
        <authorList>
            <person name="Tokajian S."/>
            <person name="El Chaar M."/>
            <person name="El Khoury M."/>
        </authorList>
    </citation>
    <scope>NUCLEOTIDE SEQUENCE</scope>
    <source>
        <strain evidence="3">EHM_71</strain>
    </source>
</reference>
<dbReference type="Pfam" id="PF01075">
    <property type="entry name" value="Glyco_transf_9"/>
    <property type="match status" value="1"/>
</dbReference>
<dbReference type="RefSeq" id="WP_063136171.1">
    <property type="nucleotide sequence ID" value="NZ_CP159160.1"/>
</dbReference>
<keyword evidence="1" id="KW-0328">Glycosyltransferase</keyword>
<sequence>MSFKIKMKALEVVVNLFRKRVRVSPDKINFSQVKTVVVLNNKRLGDFLFCTPAIKALKDANPQVRVIAVTSHSNKNLIMDCPYIDEVRYMGESMKEAIEIGKELRKEKPELGIIFHSKCPYDIVAMTLSGVTCLMKHYFGNERKVLIKACDAAVMGGVYPPVQNDLSLVKILGINTEGKKMFYPSNVGDKTNTSMSVGIQLGASASDRYFPSHLAAQVVEDISNHFPQCVFHLIGSENEIGLSNDFYDVLKPELAGRVVCHIGKTTLHELAILINNFTVLITPDTGCLHIATALQTKTVSLFTEKQQKASIPQQDTELHQVLYASDYVLESNANNKSKLTPIPTSEIVAATIRALN</sequence>
<name>A0A6G4MIW2_9ENTR</name>